<feature type="active site" description="Charge relay system" evidence="11">
    <location>
        <position position="326"/>
    </location>
</feature>
<evidence type="ECO:0000256" key="3">
    <source>
        <dbReference type="ARBA" id="ARBA00011073"/>
    </source>
</evidence>
<dbReference type="InterPro" id="IPR023828">
    <property type="entry name" value="Peptidase_S8_Ser-AS"/>
</dbReference>
<dbReference type="InterPro" id="IPR022398">
    <property type="entry name" value="Peptidase_S8_His-AS"/>
</dbReference>
<dbReference type="InterPro" id="IPR037045">
    <property type="entry name" value="S8pro/Inhibitor_I9_sf"/>
</dbReference>
<dbReference type="PROSITE" id="PS51892">
    <property type="entry name" value="SUBTILASE"/>
    <property type="match status" value="1"/>
</dbReference>
<evidence type="ECO:0000256" key="15">
    <source>
        <dbReference type="SAM" id="SignalP"/>
    </source>
</evidence>
<evidence type="ECO:0000256" key="12">
    <source>
        <dbReference type="RuleBase" id="RU003355"/>
    </source>
</evidence>
<evidence type="ECO:0000256" key="6">
    <source>
        <dbReference type="ARBA" id="ARBA00022723"/>
    </source>
</evidence>
<dbReference type="GO" id="GO:0004252">
    <property type="term" value="F:serine-type endopeptidase activity"/>
    <property type="evidence" value="ECO:0007669"/>
    <property type="project" value="UniProtKB-UniRule"/>
</dbReference>
<dbReference type="PROSITE" id="PS00138">
    <property type="entry name" value="SUBTILASE_SER"/>
    <property type="match status" value="1"/>
</dbReference>
<evidence type="ECO:0000313" key="17">
    <source>
        <dbReference type="EMBL" id="SEN41583.1"/>
    </source>
</evidence>
<evidence type="ECO:0000256" key="5">
    <source>
        <dbReference type="ARBA" id="ARBA00022670"/>
    </source>
</evidence>
<dbReference type="PANTHER" id="PTHR43806">
    <property type="entry name" value="PEPTIDASE S8"/>
    <property type="match status" value="1"/>
</dbReference>
<evidence type="ECO:0000256" key="14">
    <source>
        <dbReference type="SAM" id="MobiDB-lite"/>
    </source>
</evidence>
<evidence type="ECO:0000256" key="11">
    <source>
        <dbReference type="PROSITE-ProRule" id="PRU01240"/>
    </source>
</evidence>
<dbReference type="InterPro" id="IPR034202">
    <property type="entry name" value="Subtilisin_Carlsberg-like"/>
</dbReference>
<organism evidence="17 18">
    <name type="scientific">Terribacillus saccharophilus</name>
    <dbReference type="NCBI Taxonomy" id="361277"/>
    <lineage>
        <taxon>Bacteria</taxon>
        <taxon>Bacillati</taxon>
        <taxon>Bacillota</taxon>
        <taxon>Bacilli</taxon>
        <taxon>Bacillales</taxon>
        <taxon>Bacillaceae</taxon>
        <taxon>Terribacillus</taxon>
    </lineage>
</organism>
<feature type="active site" description="Charge relay system" evidence="11">
    <location>
        <position position="172"/>
    </location>
</feature>
<dbReference type="InterPro" id="IPR023827">
    <property type="entry name" value="Peptidase_S8_Asp-AS"/>
</dbReference>
<comment type="subcellular location">
    <subcellularLocation>
        <location evidence="2">Secreted</location>
    </subcellularLocation>
</comment>
<evidence type="ECO:0000256" key="4">
    <source>
        <dbReference type="ARBA" id="ARBA00022525"/>
    </source>
</evidence>
<sequence>MIKVSAMSLFSVSLLLVLTFLFPADTAYGEEEKQMIVVYENKQGEEAVQESDAAVEKEYDNLPVAAITADSGTIEELKEDPDIKYVEPDVKISVSDSGSTAIRAVKEAASPILEQWNLAPIQASQAWNEGLTGKGVKIAVIDSGIYPHEDLKIAGGYSAVSYTSSYKDDEGHGTHVAGIIGAKHNRYGTDGVAPDAQLYAVKALDSVGEGDLSDLLEGIDWAISNKMNIINMSMGTTYKSRALQDAVDKAYQKGILLVAASGNEGAGHPLDYPAAFDKVIAVSASDSKNKIASFSSVGSKVEISAPGADIISTYLGTYYAMMSGTSQATPHVSAMLALLKQQYPNETNDQLRTRLQRYSKDLGQKGRDNLFGYGLVQYQAERDKGYQQAMEAVQLAEKTKSHNNYDKAQKLVSDLSNNKDKQNLQKRLDKVKQALTLQEAKDVVAKAEKSIKKADIDAAQTAINKVTDNNEKKNLQNRLDKVKQALALQETKDKVAKAEKSKKKADIDTAQTAINKVTDSTEKKNLQKRLDKVKQAITLQEAKDKVSKAEKSRKKADIDAAQSAINKVTDKNEKNNLQKRLDKVKQALLVQEVKDKVSKAEKSKTKKNVDDAQKSVKKLANGKDKTDLQKRIDKVKQAQIKTANDLVKAAEKKINDSNIQKAQSAIKELQSGKDKDNLQKRLDKVKAKAAETKKLNDAKSKVKKAEKDKTKKSKQSAQSAVDKLKSSNDKKKLQTRIKAIKVK</sequence>
<feature type="active site" description="Charge relay system" evidence="11">
    <location>
        <position position="142"/>
    </location>
</feature>
<dbReference type="Pfam" id="PF00082">
    <property type="entry name" value="Peptidase_S8"/>
    <property type="match status" value="1"/>
</dbReference>
<dbReference type="PANTHER" id="PTHR43806:SF11">
    <property type="entry name" value="CEREVISIN-RELATED"/>
    <property type="match status" value="1"/>
</dbReference>
<dbReference type="SUPFAM" id="SSF52743">
    <property type="entry name" value="Subtilisin-like"/>
    <property type="match status" value="1"/>
</dbReference>
<evidence type="ECO:0000256" key="13">
    <source>
        <dbReference type="SAM" id="Coils"/>
    </source>
</evidence>
<comment type="cofactor">
    <cofactor evidence="1">
        <name>Ca(2+)</name>
        <dbReference type="ChEBI" id="CHEBI:29108"/>
    </cofactor>
</comment>
<name>A0AAX2EG98_9BACI</name>
<dbReference type="EMBL" id="FOCD01000002">
    <property type="protein sequence ID" value="SEN41583.1"/>
    <property type="molecule type" value="Genomic_DNA"/>
</dbReference>
<keyword evidence="4" id="KW-0964">Secreted</keyword>
<dbReference type="InterPro" id="IPR015500">
    <property type="entry name" value="Peptidase_S8_subtilisin-rel"/>
</dbReference>
<dbReference type="CDD" id="cd07477">
    <property type="entry name" value="Peptidases_S8_Subtilisin_subset"/>
    <property type="match status" value="1"/>
</dbReference>
<keyword evidence="13" id="KW-0175">Coiled coil</keyword>
<evidence type="ECO:0000256" key="8">
    <source>
        <dbReference type="ARBA" id="ARBA00022801"/>
    </source>
</evidence>
<keyword evidence="6" id="KW-0479">Metal-binding</keyword>
<evidence type="ECO:0000256" key="10">
    <source>
        <dbReference type="ARBA" id="ARBA00022837"/>
    </source>
</evidence>
<keyword evidence="10" id="KW-0106">Calcium</keyword>
<dbReference type="AlphaFoldDB" id="A0AAX2EG98"/>
<dbReference type="Gene3D" id="3.30.70.80">
    <property type="entry name" value="Peptidase S8 propeptide/proteinase inhibitor I9"/>
    <property type="match status" value="1"/>
</dbReference>
<reference evidence="17 18" key="1">
    <citation type="submission" date="2016-10" db="EMBL/GenBank/DDBJ databases">
        <authorList>
            <person name="Varghese N."/>
            <person name="Submissions S."/>
        </authorList>
    </citation>
    <scope>NUCLEOTIDE SEQUENCE [LARGE SCALE GENOMIC DNA]</scope>
    <source>
        <strain evidence="17 18">DSM 21619</strain>
    </source>
</reference>
<evidence type="ECO:0000256" key="9">
    <source>
        <dbReference type="ARBA" id="ARBA00022825"/>
    </source>
</evidence>
<keyword evidence="5 11" id="KW-0645">Protease</keyword>
<keyword evidence="7 15" id="KW-0732">Signal</keyword>
<feature type="signal peptide" evidence="15">
    <location>
        <begin position="1"/>
        <end position="29"/>
    </location>
</feature>
<feature type="chain" id="PRO_5043354079" evidence="15">
    <location>
        <begin position="30"/>
        <end position="743"/>
    </location>
</feature>
<dbReference type="GO" id="GO:0005576">
    <property type="term" value="C:extracellular region"/>
    <property type="evidence" value="ECO:0007669"/>
    <property type="project" value="UniProtKB-SubCell"/>
</dbReference>
<feature type="compositionally biased region" description="Basic residues" evidence="14">
    <location>
        <begin position="733"/>
        <end position="743"/>
    </location>
</feature>
<feature type="coiled-coil region" evidence="13">
    <location>
        <begin position="405"/>
        <end position="594"/>
    </location>
</feature>
<feature type="region of interest" description="Disordered" evidence="14">
    <location>
        <begin position="598"/>
        <end position="628"/>
    </location>
</feature>
<proteinExistence type="inferred from homology"/>
<dbReference type="GO" id="GO:0046872">
    <property type="term" value="F:metal ion binding"/>
    <property type="evidence" value="ECO:0007669"/>
    <property type="project" value="UniProtKB-KW"/>
</dbReference>
<dbReference type="InterPro" id="IPR000209">
    <property type="entry name" value="Peptidase_S8/S53_dom"/>
</dbReference>
<evidence type="ECO:0000256" key="1">
    <source>
        <dbReference type="ARBA" id="ARBA00001913"/>
    </source>
</evidence>
<keyword evidence="8 11" id="KW-0378">Hydrolase</keyword>
<evidence type="ECO:0000256" key="7">
    <source>
        <dbReference type="ARBA" id="ARBA00022729"/>
    </source>
</evidence>
<dbReference type="SUPFAM" id="SSF54897">
    <property type="entry name" value="Protease propeptides/inhibitors"/>
    <property type="match status" value="1"/>
</dbReference>
<evidence type="ECO:0000259" key="16">
    <source>
        <dbReference type="Pfam" id="PF00082"/>
    </source>
</evidence>
<feature type="compositionally biased region" description="Basic and acidic residues" evidence="14">
    <location>
        <begin position="598"/>
        <end position="614"/>
    </location>
</feature>
<dbReference type="PROSITE" id="PS00136">
    <property type="entry name" value="SUBTILASE_ASP"/>
    <property type="match status" value="1"/>
</dbReference>
<gene>
    <name evidence="17" type="ORF">SAMN04489762_2195</name>
</gene>
<accession>A0AAX2EG98</accession>
<dbReference type="InterPro" id="IPR050131">
    <property type="entry name" value="Peptidase_S8_subtilisin-like"/>
</dbReference>
<dbReference type="Gene3D" id="3.40.50.200">
    <property type="entry name" value="Peptidase S8/S53 domain"/>
    <property type="match status" value="1"/>
</dbReference>
<feature type="compositionally biased region" description="Basic and acidic residues" evidence="14">
    <location>
        <begin position="670"/>
        <end position="709"/>
    </location>
</feature>
<keyword evidence="9 11" id="KW-0720">Serine protease</keyword>
<evidence type="ECO:0000256" key="2">
    <source>
        <dbReference type="ARBA" id="ARBA00004613"/>
    </source>
</evidence>
<evidence type="ECO:0000313" key="18">
    <source>
        <dbReference type="Proteomes" id="UP000199735"/>
    </source>
</evidence>
<dbReference type="InterPro" id="IPR041909">
    <property type="entry name" value="Sbi_C3_db_domIV"/>
</dbReference>
<protein>
    <submittedName>
        <fullName evidence="17">Minor extracellular protease Epr</fullName>
    </submittedName>
</protein>
<dbReference type="InterPro" id="IPR036852">
    <property type="entry name" value="Peptidase_S8/S53_dom_sf"/>
</dbReference>
<dbReference type="PRINTS" id="PR00723">
    <property type="entry name" value="SUBTILISIN"/>
</dbReference>
<comment type="caution">
    <text evidence="17">The sequence shown here is derived from an EMBL/GenBank/DDBJ whole genome shotgun (WGS) entry which is preliminary data.</text>
</comment>
<feature type="compositionally biased region" description="Basic and acidic residues" evidence="14">
    <location>
        <begin position="722"/>
        <end position="732"/>
    </location>
</feature>
<dbReference type="GO" id="GO:0006508">
    <property type="term" value="P:proteolysis"/>
    <property type="evidence" value="ECO:0007669"/>
    <property type="project" value="UniProtKB-KW"/>
</dbReference>
<comment type="similarity">
    <text evidence="3 11 12">Belongs to the peptidase S8 family.</text>
</comment>
<dbReference type="RefSeq" id="WP_093880682.1">
    <property type="nucleotide sequence ID" value="NZ_FOCD01000002.1"/>
</dbReference>
<dbReference type="Gene3D" id="1.10.10.1270">
    <property type="entry name" value="Sbi, C3 binding domain IV"/>
    <property type="match status" value="7"/>
</dbReference>
<feature type="region of interest" description="Disordered" evidence="14">
    <location>
        <begin position="665"/>
        <end position="743"/>
    </location>
</feature>
<feature type="domain" description="Peptidase S8/S53" evidence="16">
    <location>
        <begin position="133"/>
        <end position="374"/>
    </location>
</feature>
<dbReference type="Proteomes" id="UP000199735">
    <property type="component" value="Unassembled WGS sequence"/>
</dbReference>
<dbReference type="PROSITE" id="PS00137">
    <property type="entry name" value="SUBTILASE_HIS"/>
    <property type="match status" value="1"/>
</dbReference>